<evidence type="ECO:0000313" key="1">
    <source>
        <dbReference type="EMBL" id="KAF9730286.1"/>
    </source>
</evidence>
<organism evidence="1 2">
    <name type="scientific">Paraphaeosphaeria minitans</name>
    <dbReference type="NCBI Taxonomy" id="565426"/>
    <lineage>
        <taxon>Eukaryota</taxon>
        <taxon>Fungi</taxon>
        <taxon>Dikarya</taxon>
        <taxon>Ascomycota</taxon>
        <taxon>Pezizomycotina</taxon>
        <taxon>Dothideomycetes</taxon>
        <taxon>Pleosporomycetidae</taxon>
        <taxon>Pleosporales</taxon>
        <taxon>Massarineae</taxon>
        <taxon>Didymosphaeriaceae</taxon>
        <taxon>Paraphaeosphaeria</taxon>
    </lineage>
</organism>
<evidence type="ECO:0000313" key="2">
    <source>
        <dbReference type="Proteomes" id="UP000756921"/>
    </source>
</evidence>
<sequence length="690" mass="77888">MTQYETMLVPAMQLIKNCVETWLGGCDEAEFADLVALLEALDLLKTATVQRILDWRESSTAQVQSNHARYDSALFAANVNEDMAYPGFIDQEPQYCDGTNSLERESARALASSSPESPRHVVERMDDLELEDSEPGFFDEAFGSMISEPASGPPMRGQIHERGRHSYVDDPAFRHYLDIACYSDFRLPHDPLGCLNRTQVAQLLQPLIEEKPLSVQLIHGLLHSLLPGPLHILELKSENCAQNLLAWDGTTRTIFVIAGETERPPFSASAESSLGSWQEICIDPQVVRPHLDHALLSVHIAEACFGHLLPITNVPTSRALRLRFLGELVAPYERESVLERCGIPGKLASLQNVYARVIAARLPSRPHGKLFNIPNLVNFDTATLTKAFLERPRDLSSRRCLRIVQYVNAIGSPHVLQSIQSALDGRPQEETVQAVDEPIFERLFHIHLYLGGLESQDHLLVARHRYIKYCYFETYWLAVRELQQRKRSGRRERKRMDALRLTASYKQGLYEGPFPTSRTDSIPETAQKLSHTEKNGRASDVVKSEIVRKVSNVYKYDEKGIRADINRYIREGEVLHKILQGTVRVNPGLLVLFPSRESHPPSLDIDQFALDLEHNERNSLAKPLALKDMDNLTLVEASWFATVLQARPALLELLPESVLSLLSKSATGYAHLRVRDPNLFSNEPLRYFAS</sequence>
<name>A0A9P6KL50_9PLEO</name>
<dbReference type="Proteomes" id="UP000756921">
    <property type="component" value="Unassembled WGS sequence"/>
</dbReference>
<gene>
    <name evidence="1" type="ORF">PMIN01_12219</name>
</gene>
<comment type="caution">
    <text evidence="1">The sequence shown here is derived from an EMBL/GenBank/DDBJ whole genome shotgun (WGS) entry which is preliminary data.</text>
</comment>
<protein>
    <submittedName>
        <fullName evidence="1">Uncharacterized protein</fullName>
    </submittedName>
</protein>
<reference evidence="1" key="1">
    <citation type="journal article" date="2020" name="Mol. Plant Microbe Interact.">
        <title>Genome Sequence of the Biocontrol Agent Coniothyrium minitans strain Conio (IMI 134523).</title>
        <authorList>
            <person name="Patel D."/>
            <person name="Shittu T.A."/>
            <person name="Baroncelli R."/>
            <person name="Muthumeenakshi S."/>
            <person name="Osborne T.H."/>
            <person name="Janganan T.K."/>
            <person name="Sreenivasaprasad S."/>
        </authorList>
    </citation>
    <scope>NUCLEOTIDE SEQUENCE</scope>
    <source>
        <strain evidence="1">Conio</strain>
    </source>
</reference>
<dbReference type="AlphaFoldDB" id="A0A9P6KL50"/>
<keyword evidence="2" id="KW-1185">Reference proteome</keyword>
<accession>A0A9P6KL50</accession>
<dbReference type="EMBL" id="WJXW01000015">
    <property type="protein sequence ID" value="KAF9730286.1"/>
    <property type="molecule type" value="Genomic_DNA"/>
</dbReference>
<proteinExistence type="predicted"/>
<dbReference type="OrthoDB" id="3798910at2759"/>